<keyword evidence="3" id="KW-1185">Reference proteome</keyword>
<dbReference type="Proteomes" id="UP000029481">
    <property type="component" value="Chromosome"/>
</dbReference>
<protein>
    <submittedName>
        <fullName evidence="2">Uncharacterized protein</fullName>
    </submittedName>
</protein>
<gene>
    <name evidence="2" type="ORF">JT31_01210</name>
</gene>
<keyword evidence="1" id="KW-0812">Transmembrane</keyword>
<evidence type="ECO:0000256" key="1">
    <source>
        <dbReference type="SAM" id="Phobius"/>
    </source>
</evidence>
<proteinExistence type="predicted"/>
<keyword evidence="1" id="KW-1133">Transmembrane helix</keyword>
<dbReference type="EMBL" id="CP009451">
    <property type="protein sequence ID" value="AIR03294.1"/>
    <property type="molecule type" value="Genomic_DNA"/>
</dbReference>
<feature type="transmembrane region" description="Helical" evidence="1">
    <location>
        <begin position="48"/>
        <end position="69"/>
    </location>
</feature>
<organism evidence="2 3">
    <name type="scientific">Cedecea neteri</name>
    <dbReference type="NCBI Taxonomy" id="158822"/>
    <lineage>
        <taxon>Bacteria</taxon>
        <taxon>Pseudomonadati</taxon>
        <taxon>Pseudomonadota</taxon>
        <taxon>Gammaproteobacteria</taxon>
        <taxon>Enterobacterales</taxon>
        <taxon>Enterobacteriaceae</taxon>
        <taxon>Cedecea</taxon>
    </lineage>
</organism>
<evidence type="ECO:0000313" key="2">
    <source>
        <dbReference type="EMBL" id="AIR03294.1"/>
    </source>
</evidence>
<accession>A0A089PYJ1</accession>
<dbReference type="KEGG" id="cnt:JT31_01210"/>
<sequence>MVFSFFNVQMRITDRLMALIRFEVLNLFLLAFLLAWELSYEDVVAISTLIYQTLFLFSVVKILCVYPHLN</sequence>
<name>A0A089PYJ1_9ENTR</name>
<dbReference type="AlphaFoldDB" id="A0A089PYJ1"/>
<feature type="transmembrane region" description="Helical" evidence="1">
    <location>
        <begin position="16"/>
        <end position="36"/>
    </location>
</feature>
<reference evidence="2 3" key="1">
    <citation type="submission" date="2014-09" db="EMBL/GenBank/DDBJ databases">
        <title>Cedecea neteri SSMD04 Genome Sequencing.</title>
        <authorList>
            <person name="Tan J.-Y."/>
        </authorList>
    </citation>
    <scope>NUCLEOTIDE SEQUENCE [LARGE SCALE GENOMIC DNA]</scope>
    <source>
        <strain evidence="2 3">SSMD04</strain>
    </source>
</reference>
<evidence type="ECO:0000313" key="3">
    <source>
        <dbReference type="Proteomes" id="UP000029481"/>
    </source>
</evidence>
<keyword evidence="1" id="KW-0472">Membrane</keyword>